<keyword evidence="2" id="KW-1185">Reference proteome</keyword>
<dbReference type="AlphaFoldDB" id="A0AAD7FIC9"/>
<comment type="caution">
    <text evidence="1">The sequence shown here is derived from an EMBL/GenBank/DDBJ whole genome shotgun (WGS) entry which is preliminary data.</text>
</comment>
<proteinExistence type="predicted"/>
<name>A0AAD7FIC9_9AGAR</name>
<protein>
    <submittedName>
        <fullName evidence="1">Uncharacterized protein</fullName>
    </submittedName>
</protein>
<evidence type="ECO:0000313" key="1">
    <source>
        <dbReference type="EMBL" id="KAJ7625693.1"/>
    </source>
</evidence>
<accession>A0AAD7FIC9</accession>
<dbReference type="EMBL" id="JARKIF010000012">
    <property type="protein sequence ID" value="KAJ7625693.1"/>
    <property type="molecule type" value="Genomic_DNA"/>
</dbReference>
<organism evidence="1 2">
    <name type="scientific">Roridomyces roridus</name>
    <dbReference type="NCBI Taxonomy" id="1738132"/>
    <lineage>
        <taxon>Eukaryota</taxon>
        <taxon>Fungi</taxon>
        <taxon>Dikarya</taxon>
        <taxon>Basidiomycota</taxon>
        <taxon>Agaricomycotina</taxon>
        <taxon>Agaricomycetes</taxon>
        <taxon>Agaricomycetidae</taxon>
        <taxon>Agaricales</taxon>
        <taxon>Marasmiineae</taxon>
        <taxon>Mycenaceae</taxon>
        <taxon>Roridomyces</taxon>
    </lineage>
</organism>
<sequence>MEWPQRPRRAQRLLPCFALLSRTGPTIDSSSARSVTIRQDAVPRLAEGLSSSSRLATYIRALHIIDVSFTREDIRASLGMLFPLLTHLSHLDLSFPYINMCWSTCPPVFCSAVINLLSSPTLKCVALRNCWGGTVLPCPPRAAFVRGSLAHECGHNRRRRGGGLFVHGNNRHLTPSPPLHPLHADVRHGRPCACSCLDFPTRRLRSAAV</sequence>
<evidence type="ECO:0000313" key="2">
    <source>
        <dbReference type="Proteomes" id="UP001221142"/>
    </source>
</evidence>
<dbReference type="Proteomes" id="UP001221142">
    <property type="component" value="Unassembled WGS sequence"/>
</dbReference>
<reference evidence="1" key="1">
    <citation type="submission" date="2023-03" db="EMBL/GenBank/DDBJ databases">
        <title>Massive genome expansion in bonnet fungi (Mycena s.s.) driven by repeated elements and novel gene families across ecological guilds.</title>
        <authorList>
            <consortium name="Lawrence Berkeley National Laboratory"/>
            <person name="Harder C.B."/>
            <person name="Miyauchi S."/>
            <person name="Viragh M."/>
            <person name="Kuo A."/>
            <person name="Thoen E."/>
            <person name="Andreopoulos B."/>
            <person name="Lu D."/>
            <person name="Skrede I."/>
            <person name="Drula E."/>
            <person name="Henrissat B."/>
            <person name="Morin E."/>
            <person name="Kohler A."/>
            <person name="Barry K."/>
            <person name="LaButti K."/>
            <person name="Morin E."/>
            <person name="Salamov A."/>
            <person name="Lipzen A."/>
            <person name="Mereny Z."/>
            <person name="Hegedus B."/>
            <person name="Baldrian P."/>
            <person name="Stursova M."/>
            <person name="Weitz H."/>
            <person name="Taylor A."/>
            <person name="Grigoriev I.V."/>
            <person name="Nagy L.G."/>
            <person name="Martin F."/>
            <person name="Kauserud H."/>
        </authorList>
    </citation>
    <scope>NUCLEOTIDE SEQUENCE</scope>
    <source>
        <strain evidence="1">9284</strain>
    </source>
</reference>
<gene>
    <name evidence="1" type="ORF">FB45DRAFT_70814</name>
</gene>